<dbReference type="GO" id="GO:0005737">
    <property type="term" value="C:cytoplasm"/>
    <property type="evidence" value="ECO:0007669"/>
    <property type="project" value="TreeGrafter"/>
</dbReference>
<dbReference type="PANTHER" id="PTHR12953">
    <property type="entry name" value="MEMBRANE PROTEIN CH1 RELATED"/>
    <property type="match status" value="1"/>
</dbReference>
<keyword evidence="4" id="KW-0472">Membrane</keyword>
<dbReference type="PROSITE" id="PS51469">
    <property type="entry name" value="SUN"/>
    <property type="match status" value="1"/>
</dbReference>
<evidence type="ECO:0000256" key="4">
    <source>
        <dbReference type="ARBA" id="ARBA00023136"/>
    </source>
</evidence>
<name>A0AAD9ID84_PROWI</name>
<keyword evidence="7" id="KW-1185">Reference proteome</keyword>
<protein>
    <recommendedName>
        <fullName evidence="5">SUN domain-containing protein</fullName>
    </recommendedName>
</protein>
<reference evidence="6" key="1">
    <citation type="submission" date="2021-01" db="EMBL/GenBank/DDBJ databases">
        <authorList>
            <person name="Eckstrom K.M.E."/>
        </authorList>
    </citation>
    <scope>NUCLEOTIDE SEQUENCE</scope>
    <source>
        <strain evidence="6">UVCC 0001</strain>
    </source>
</reference>
<feature type="domain" description="SUN" evidence="5">
    <location>
        <begin position="1"/>
        <end position="115"/>
    </location>
</feature>
<dbReference type="Pfam" id="PF07738">
    <property type="entry name" value="Sad1_UNC"/>
    <property type="match status" value="1"/>
</dbReference>
<dbReference type="Proteomes" id="UP001255856">
    <property type="component" value="Unassembled WGS sequence"/>
</dbReference>
<evidence type="ECO:0000256" key="1">
    <source>
        <dbReference type="ARBA" id="ARBA00004308"/>
    </source>
</evidence>
<dbReference type="GO" id="GO:0012505">
    <property type="term" value="C:endomembrane system"/>
    <property type="evidence" value="ECO:0007669"/>
    <property type="project" value="UniProtKB-SubCell"/>
</dbReference>
<keyword evidence="2" id="KW-0812">Transmembrane</keyword>
<dbReference type="InterPro" id="IPR012919">
    <property type="entry name" value="SUN_dom"/>
</dbReference>
<proteinExistence type="predicted"/>
<evidence type="ECO:0000256" key="2">
    <source>
        <dbReference type="ARBA" id="ARBA00022692"/>
    </source>
</evidence>
<dbReference type="AlphaFoldDB" id="A0AAD9ID84"/>
<dbReference type="EMBL" id="JASFZW010000013">
    <property type="protein sequence ID" value="KAK2075831.1"/>
    <property type="molecule type" value="Genomic_DNA"/>
</dbReference>
<dbReference type="Gene3D" id="2.60.120.260">
    <property type="entry name" value="Galactose-binding domain-like"/>
    <property type="match status" value="1"/>
</dbReference>
<dbReference type="GO" id="GO:0016020">
    <property type="term" value="C:membrane"/>
    <property type="evidence" value="ECO:0007669"/>
    <property type="project" value="InterPro"/>
</dbReference>
<keyword evidence="3" id="KW-1133">Transmembrane helix</keyword>
<dbReference type="InterPro" id="IPR045120">
    <property type="entry name" value="Suco/Slp1-like"/>
</dbReference>
<evidence type="ECO:0000256" key="3">
    <source>
        <dbReference type="ARBA" id="ARBA00022989"/>
    </source>
</evidence>
<dbReference type="PANTHER" id="PTHR12953:SF0">
    <property type="entry name" value="SUN DOMAIN-CONTAINING OSSIFICATION FACTOR"/>
    <property type="match status" value="1"/>
</dbReference>
<accession>A0AAD9ID84</accession>
<sequence>MLHGANIDQNNEAAAPLRRFELVQNELYSSRVKAFEVYVRESHPRQEAGANLTAGLESTTWKLAGNFTAQNQRGVQYFRLEDKGWVRYLLVRWRTHHGSEPVCAINGIAVYGTAPG</sequence>
<organism evidence="6 7">
    <name type="scientific">Prototheca wickerhamii</name>
    <dbReference type="NCBI Taxonomy" id="3111"/>
    <lineage>
        <taxon>Eukaryota</taxon>
        <taxon>Viridiplantae</taxon>
        <taxon>Chlorophyta</taxon>
        <taxon>core chlorophytes</taxon>
        <taxon>Trebouxiophyceae</taxon>
        <taxon>Chlorellales</taxon>
        <taxon>Chlorellaceae</taxon>
        <taxon>Prototheca</taxon>
    </lineage>
</organism>
<dbReference type="GO" id="GO:0034975">
    <property type="term" value="P:protein folding in endoplasmic reticulum"/>
    <property type="evidence" value="ECO:0007669"/>
    <property type="project" value="TreeGrafter"/>
</dbReference>
<evidence type="ECO:0000313" key="6">
    <source>
        <dbReference type="EMBL" id="KAK2075831.1"/>
    </source>
</evidence>
<evidence type="ECO:0000313" key="7">
    <source>
        <dbReference type="Proteomes" id="UP001255856"/>
    </source>
</evidence>
<gene>
    <name evidence="6" type="ORF">QBZ16_001572</name>
</gene>
<comment type="caution">
    <text evidence="6">The sequence shown here is derived from an EMBL/GenBank/DDBJ whole genome shotgun (WGS) entry which is preliminary data.</text>
</comment>
<evidence type="ECO:0000259" key="5">
    <source>
        <dbReference type="PROSITE" id="PS51469"/>
    </source>
</evidence>
<comment type="subcellular location">
    <subcellularLocation>
        <location evidence="1">Endomembrane system</location>
    </subcellularLocation>
</comment>